<evidence type="ECO:0000313" key="1">
    <source>
        <dbReference type="EMBL" id="KAF7802060.1"/>
    </source>
</evidence>
<comment type="caution">
    <text evidence="1">The sequence shown here is derived from an EMBL/GenBank/DDBJ whole genome shotgun (WGS) entry which is preliminary data.</text>
</comment>
<protein>
    <submittedName>
        <fullName evidence="1">Uncharacterized protein</fullName>
    </submittedName>
</protein>
<dbReference type="AlphaFoldDB" id="A0A834SDB5"/>
<evidence type="ECO:0000313" key="2">
    <source>
        <dbReference type="Proteomes" id="UP000634136"/>
    </source>
</evidence>
<name>A0A834SDB5_9FABA</name>
<accession>A0A834SDB5</accession>
<gene>
    <name evidence="1" type="ORF">G2W53_041171</name>
</gene>
<dbReference type="EMBL" id="JAAIUW010000013">
    <property type="protein sequence ID" value="KAF7802060.1"/>
    <property type="molecule type" value="Genomic_DNA"/>
</dbReference>
<proteinExistence type="predicted"/>
<keyword evidence="2" id="KW-1185">Reference proteome</keyword>
<reference evidence="1" key="1">
    <citation type="submission" date="2020-09" db="EMBL/GenBank/DDBJ databases">
        <title>Genome-Enabled Discovery of Anthraquinone Biosynthesis in Senna tora.</title>
        <authorList>
            <person name="Kang S.-H."/>
            <person name="Pandey R.P."/>
            <person name="Lee C.-M."/>
            <person name="Sim J.-S."/>
            <person name="Jeong J.-T."/>
            <person name="Choi B.-S."/>
            <person name="Jung M."/>
            <person name="Ginzburg D."/>
            <person name="Zhao K."/>
            <person name="Won S.Y."/>
            <person name="Oh T.-J."/>
            <person name="Yu Y."/>
            <person name="Kim N.-H."/>
            <person name="Lee O.R."/>
            <person name="Lee T.-H."/>
            <person name="Bashyal P."/>
            <person name="Kim T.-S."/>
            <person name="Lee W.-H."/>
            <person name="Kawkins C."/>
            <person name="Kim C.-K."/>
            <person name="Kim J.S."/>
            <person name="Ahn B.O."/>
            <person name="Rhee S.Y."/>
            <person name="Sohng J.K."/>
        </authorList>
    </citation>
    <scope>NUCLEOTIDE SEQUENCE</scope>
    <source>
        <tissue evidence="1">Leaf</tissue>
    </source>
</reference>
<organism evidence="1 2">
    <name type="scientific">Senna tora</name>
    <dbReference type="NCBI Taxonomy" id="362788"/>
    <lineage>
        <taxon>Eukaryota</taxon>
        <taxon>Viridiplantae</taxon>
        <taxon>Streptophyta</taxon>
        <taxon>Embryophyta</taxon>
        <taxon>Tracheophyta</taxon>
        <taxon>Spermatophyta</taxon>
        <taxon>Magnoliopsida</taxon>
        <taxon>eudicotyledons</taxon>
        <taxon>Gunneridae</taxon>
        <taxon>Pentapetalae</taxon>
        <taxon>rosids</taxon>
        <taxon>fabids</taxon>
        <taxon>Fabales</taxon>
        <taxon>Fabaceae</taxon>
        <taxon>Caesalpinioideae</taxon>
        <taxon>Cassia clade</taxon>
        <taxon>Senna</taxon>
    </lineage>
</organism>
<dbReference type="Proteomes" id="UP000634136">
    <property type="component" value="Unassembled WGS sequence"/>
</dbReference>
<sequence length="26" mass="2778">MPLLSRGRGALFLGFSNLGSRCLTNP</sequence>